<gene>
    <name evidence="1" type="ORF">HINF_LOCUS36516</name>
</gene>
<organism evidence="1 2">
    <name type="scientific">Hexamita inflata</name>
    <dbReference type="NCBI Taxonomy" id="28002"/>
    <lineage>
        <taxon>Eukaryota</taxon>
        <taxon>Metamonada</taxon>
        <taxon>Diplomonadida</taxon>
        <taxon>Hexamitidae</taxon>
        <taxon>Hexamitinae</taxon>
        <taxon>Hexamita</taxon>
    </lineage>
</organism>
<reference evidence="1 2" key="1">
    <citation type="submission" date="2024-07" db="EMBL/GenBank/DDBJ databases">
        <authorList>
            <person name="Akdeniz Z."/>
        </authorList>
    </citation>
    <scope>NUCLEOTIDE SEQUENCE [LARGE SCALE GENOMIC DNA]</scope>
</reference>
<evidence type="ECO:0000313" key="2">
    <source>
        <dbReference type="Proteomes" id="UP001642409"/>
    </source>
</evidence>
<evidence type="ECO:0000313" key="1">
    <source>
        <dbReference type="EMBL" id="CAL6036656.1"/>
    </source>
</evidence>
<protein>
    <submittedName>
        <fullName evidence="1">Hypothetical_protein</fullName>
    </submittedName>
</protein>
<sequence>MSIRDFDRTPENNNTAAITGFNARLNIYIIWSDGLLQITLRKEIYKSHHIMINHHHYDTIAYAKSLYNRRRSIETVHVAESNRNPFEKPLILDIPSPTKYGSIDQKIEQPSLALYKSERKTIIDDKENITQNVDIFHQPKKVSFRKKGKVVAVERQFNNENQIVIDNMRGPGKYNTDRGNNYLDIRKSVTIPKTMRDKREYDSVVLHGQEAIDAINEKLILPWKRQSMQ</sequence>
<proteinExistence type="predicted"/>
<name>A0ABP1JEX0_9EUKA</name>
<dbReference type="EMBL" id="CAXDID020000134">
    <property type="protein sequence ID" value="CAL6036656.1"/>
    <property type="molecule type" value="Genomic_DNA"/>
</dbReference>
<dbReference type="Proteomes" id="UP001642409">
    <property type="component" value="Unassembled WGS sequence"/>
</dbReference>
<keyword evidence="2" id="KW-1185">Reference proteome</keyword>
<accession>A0ABP1JEX0</accession>
<comment type="caution">
    <text evidence="1">The sequence shown here is derived from an EMBL/GenBank/DDBJ whole genome shotgun (WGS) entry which is preliminary data.</text>
</comment>